<keyword evidence="8" id="KW-0456">Lyase</keyword>
<dbReference type="InterPro" id="IPR011766">
    <property type="entry name" value="TPP_enzyme_TPP-bd"/>
</dbReference>
<organism evidence="11 12">
    <name type="scientific">Cryomyces antarcticus</name>
    <dbReference type="NCBI Taxonomy" id="329879"/>
    <lineage>
        <taxon>Eukaryota</taxon>
        <taxon>Fungi</taxon>
        <taxon>Dikarya</taxon>
        <taxon>Ascomycota</taxon>
        <taxon>Pezizomycotina</taxon>
        <taxon>Dothideomycetes</taxon>
        <taxon>Dothideomycetes incertae sedis</taxon>
        <taxon>Cryomyces</taxon>
    </lineage>
</organism>
<gene>
    <name evidence="11" type="ORF">LTR16_004133</name>
</gene>
<dbReference type="Pfam" id="PF00205">
    <property type="entry name" value="TPP_enzyme_M"/>
    <property type="match status" value="1"/>
</dbReference>
<reference evidence="11 12" key="1">
    <citation type="submission" date="2023-08" db="EMBL/GenBank/DDBJ databases">
        <title>Black Yeasts Isolated from many extreme environments.</title>
        <authorList>
            <person name="Coleine C."/>
            <person name="Stajich J.E."/>
            <person name="Selbmann L."/>
        </authorList>
    </citation>
    <scope>NUCLEOTIDE SEQUENCE [LARGE SCALE GENOMIC DNA]</scope>
    <source>
        <strain evidence="11 12">CCFEE 536</strain>
    </source>
</reference>
<evidence type="ECO:0000256" key="6">
    <source>
        <dbReference type="ARBA" id="ARBA00022842"/>
    </source>
</evidence>
<dbReference type="InterPro" id="IPR029035">
    <property type="entry name" value="DHS-like_NAD/FAD-binding_dom"/>
</dbReference>
<dbReference type="InterPro" id="IPR029061">
    <property type="entry name" value="THDP-binding"/>
</dbReference>
<dbReference type="Proteomes" id="UP001357485">
    <property type="component" value="Unassembled WGS sequence"/>
</dbReference>
<evidence type="ECO:0000313" key="11">
    <source>
        <dbReference type="EMBL" id="KAK5122189.1"/>
    </source>
</evidence>
<evidence type="ECO:0000313" key="12">
    <source>
        <dbReference type="Proteomes" id="UP001357485"/>
    </source>
</evidence>
<evidence type="ECO:0000259" key="10">
    <source>
        <dbReference type="Pfam" id="PF02775"/>
    </source>
</evidence>
<dbReference type="Gene3D" id="3.40.50.970">
    <property type="match status" value="1"/>
</dbReference>
<dbReference type="SUPFAM" id="SSF52518">
    <property type="entry name" value="Thiamin diphosphate-binding fold (THDP-binding)"/>
    <property type="match status" value="1"/>
</dbReference>
<sequence length="375" mass="40980">MVMKQIPESLLETKIDITPPVNERGEKEVIDAILDAIYQAKNPLVFVDALVHRHNAKKEASKLVDILAFPTYAANMGKIIIDETHPSYVGIYNGRVSTPGLYEAVETSDLALVLGSIPSDTNSGVFTRTFHDAKCIQINPHSVVFLKIGGEKWLDVHMKPLLTRLVSTITKSSLPKVPKPRLGSRPAAKDIDAKHITQSYIWDRIAAFLRPGDVLLADTGTAAFGLPDATFPKDVIFITQTYYGSIGYCTPAALGSDVALSELHTEQGKSRGRTILVTGDGSLQLTIQEVGTMIARGFQPIIIVINNAGYTIERVIHGARQPYNDIVAYDYSHMLSLFGASKSEATTNFHRATKRGGVHAVTETSSFHPMSEFGF</sequence>
<dbReference type="PANTHER" id="PTHR43452:SF30">
    <property type="entry name" value="PYRUVATE DECARBOXYLASE ISOZYME 1-RELATED"/>
    <property type="match status" value="1"/>
</dbReference>
<evidence type="ECO:0000256" key="1">
    <source>
        <dbReference type="ARBA" id="ARBA00001964"/>
    </source>
</evidence>
<proteinExistence type="inferred from homology"/>
<dbReference type="PANTHER" id="PTHR43452">
    <property type="entry name" value="PYRUVATE DECARBOXYLASE"/>
    <property type="match status" value="1"/>
</dbReference>
<dbReference type="InterPro" id="IPR047214">
    <property type="entry name" value="TPP_PDC_IPDC"/>
</dbReference>
<keyword evidence="5" id="KW-0210">Decarboxylase</keyword>
<evidence type="ECO:0000256" key="5">
    <source>
        <dbReference type="ARBA" id="ARBA00022793"/>
    </source>
</evidence>
<dbReference type="CDD" id="cd02005">
    <property type="entry name" value="TPP_PDC_IPDC"/>
    <property type="match status" value="1"/>
</dbReference>
<evidence type="ECO:0000256" key="7">
    <source>
        <dbReference type="ARBA" id="ARBA00023052"/>
    </source>
</evidence>
<dbReference type="InterPro" id="IPR012110">
    <property type="entry name" value="PDC/IPDC-like"/>
</dbReference>
<accession>A0ABR0KS11</accession>
<dbReference type="SUPFAM" id="SSF52467">
    <property type="entry name" value="DHS-like NAD/FAD-binding domain"/>
    <property type="match status" value="1"/>
</dbReference>
<comment type="cofactor">
    <cofactor evidence="1">
        <name>thiamine diphosphate</name>
        <dbReference type="ChEBI" id="CHEBI:58937"/>
    </cofactor>
</comment>
<protein>
    <recommendedName>
        <fullName evidence="3">Pyruvate decarboxylase</fullName>
    </recommendedName>
</protein>
<evidence type="ECO:0000256" key="2">
    <source>
        <dbReference type="ARBA" id="ARBA00007812"/>
    </source>
</evidence>
<evidence type="ECO:0000259" key="9">
    <source>
        <dbReference type="Pfam" id="PF00205"/>
    </source>
</evidence>
<keyword evidence="7" id="KW-0786">Thiamine pyrophosphate</keyword>
<keyword evidence="12" id="KW-1185">Reference proteome</keyword>
<evidence type="ECO:0000256" key="4">
    <source>
        <dbReference type="ARBA" id="ARBA00022723"/>
    </source>
</evidence>
<comment type="caution">
    <text evidence="11">The sequence shown here is derived from an EMBL/GenBank/DDBJ whole genome shotgun (WGS) entry which is preliminary data.</text>
</comment>
<name>A0ABR0KS11_9PEZI</name>
<dbReference type="Pfam" id="PF02775">
    <property type="entry name" value="TPP_enzyme_C"/>
    <property type="match status" value="1"/>
</dbReference>
<dbReference type="EMBL" id="JAVRRA010025128">
    <property type="protein sequence ID" value="KAK5122189.1"/>
    <property type="molecule type" value="Genomic_DNA"/>
</dbReference>
<dbReference type="InterPro" id="IPR012000">
    <property type="entry name" value="Thiamin_PyroP_enz_cen_dom"/>
</dbReference>
<dbReference type="Gene3D" id="3.40.50.1220">
    <property type="entry name" value="TPP-binding domain"/>
    <property type="match status" value="1"/>
</dbReference>
<feature type="domain" description="Thiamine pyrophosphate enzyme TPP-binding" evidence="10">
    <location>
        <begin position="237"/>
        <end position="315"/>
    </location>
</feature>
<evidence type="ECO:0000256" key="3">
    <source>
        <dbReference type="ARBA" id="ARBA00014422"/>
    </source>
</evidence>
<keyword evidence="6" id="KW-0460">Magnesium</keyword>
<keyword evidence="4" id="KW-0479">Metal-binding</keyword>
<comment type="similarity">
    <text evidence="2">Belongs to the TPP enzyme family.</text>
</comment>
<evidence type="ECO:0000256" key="8">
    <source>
        <dbReference type="ARBA" id="ARBA00023239"/>
    </source>
</evidence>
<feature type="domain" description="Thiamine pyrophosphate enzyme central" evidence="9">
    <location>
        <begin position="30"/>
        <end position="143"/>
    </location>
</feature>